<dbReference type="Proteomes" id="UP000218272">
    <property type="component" value="Chromosome SCLO_1"/>
</dbReference>
<evidence type="ECO:0000313" key="4">
    <source>
        <dbReference type="Proteomes" id="UP000218272"/>
    </source>
</evidence>
<reference evidence="3 4" key="1">
    <citation type="submission" date="2016-10" db="EMBL/GenBank/DDBJ databases">
        <title>Complete Genome Sequence of the Nonylphenol-Degrading Bacterium Sphingobium cloacae JCM 10874T.</title>
        <authorList>
            <person name="Ootsuka M."/>
            <person name="Nishizawa T."/>
            <person name="Ohta H."/>
        </authorList>
    </citation>
    <scope>NUCLEOTIDE SEQUENCE [LARGE SCALE GENOMIC DNA]</scope>
    <source>
        <strain evidence="3 4">JCM 10874</strain>
    </source>
</reference>
<dbReference type="KEGG" id="sclo:SCLO_1014090"/>
<keyword evidence="4" id="KW-1185">Reference proteome</keyword>
<evidence type="ECO:0000313" key="3">
    <source>
        <dbReference type="EMBL" id="BAV64449.1"/>
    </source>
</evidence>
<keyword evidence="1" id="KW-1133">Transmembrane helix</keyword>
<name>A0A1E1F1Q3_9SPHN</name>
<dbReference type="EMBL" id="AP017655">
    <property type="protein sequence ID" value="BAV64449.1"/>
    <property type="molecule type" value="Genomic_DNA"/>
</dbReference>
<feature type="transmembrane region" description="Helical" evidence="1">
    <location>
        <begin position="138"/>
        <end position="159"/>
    </location>
</feature>
<feature type="transmembrane region" description="Helical" evidence="1">
    <location>
        <begin position="100"/>
        <end position="117"/>
    </location>
</feature>
<keyword evidence="1" id="KW-0472">Membrane</keyword>
<evidence type="ECO:0000256" key="1">
    <source>
        <dbReference type="SAM" id="Phobius"/>
    </source>
</evidence>
<dbReference type="RefSeq" id="WP_066516243.1">
    <property type="nucleotide sequence ID" value="NZ_AP017655.1"/>
</dbReference>
<dbReference type="InterPro" id="IPR046586">
    <property type="entry name" value="DUF6644"/>
</dbReference>
<proteinExistence type="predicted"/>
<accession>A0A1E1F1Q3</accession>
<organism evidence="3 4">
    <name type="scientific">Sphingobium cloacae</name>
    <dbReference type="NCBI Taxonomy" id="120107"/>
    <lineage>
        <taxon>Bacteria</taxon>
        <taxon>Pseudomonadati</taxon>
        <taxon>Pseudomonadota</taxon>
        <taxon>Alphaproteobacteria</taxon>
        <taxon>Sphingomonadales</taxon>
        <taxon>Sphingomonadaceae</taxon>
        <taxon>Sphingobium</taxon>
    </lineage>
</organism>
<feature type="transmembrane region" description="Helical" evidence="1">
    <location>
        <begin position="32"/>
        <end position="52"/>
    </location>
</feature>
<dbReference type="OrthoDB" id="7424236at2"/>
<protein>
    <submittedName>
        <fullName evidence="3">Putative membrane protein</fullName>
    </submittedName>
</protein>
<feature type="domain" description="DUF6644" evidence="2">
    <location>
        <begin position="29"/>
        <end position="162"/>
    </location>
</feature>
<dbReference type="AlphaFoldDB" id="A0A1E1F1Q3"/>
<dbReference type="Pfam" id="PF20349">
    <property type="entry name" value="DUF6644"/>
    <property type="match status" value="1"/>
</dbReference>
<gene>
    <name evidence="3" type="ORF">SCLO_1014090</name>
</gene>
<keyword evidence="1" id="KW-0812">Transmembrane</keyword>
<evidence type="ECO:0000259" key="2">
    <source>
        <dbReference type="Pfam" id="PF20349"/>
    </source>
</evidence>
<sequence length="162" mass="17918">MDLLNFLQSLEETPVALAIKEGDQFFPWLESFHVLAITLVVGTIAIVDLRLLGYPSHRRGARQLIVELLPFTWAAFVAAVITGVLLFISNAVKYSENPLFLIKMGLLLAAGVNMAIFHHGAYRKITEWDDLLPPPVSVRVAGASSLCLWIGVIIFGRWIGFS</sequence>
<feature type="transmembrane region" description="Helical" evidence="1">
    <location>
        <begin position="64"/>
        <end position="88"/>
    </location>
</feature>